<protein>
    <submittedName>
        <fullName evidence="4">Uncharacterized protein</fullName>
    </submittedName>
</protein>
<comment type="caution">
    <text evidence="4">The sequence shown here is derived from an EMBL/GenBank/DDBJ whole genome shotgun (WGS) entry which is preliminary data.</text>
</comment>
<dbReference type="EMBL" id="JAIWYP010000014">
    <property type="protein sequence ID" value="KAH3710480.1"/>
    <property type="molecule type" value="Genomic_DNA"/>
</dbReference>
<feature type="compositionally biased region" description="Polar residues" evidence="1">
    <location>
        <begin position="692"/>
        <end position="712"/>
    </location>
</feature>
<reference evidence="4" key="1">
    <citation type="journal article" date="2019" name="bioRxiv">
        <title>The Genome of the Zebra Mussel, Dreissena polymorpha: A Resource for Invasive Species Research.</title>
        <authorList>
            <person name="McCartney M.A."/>
            <person name="Auch B."/>
            <person name="Kono T."/>
            <person name="Mallez S."/>
            <person name="Zhang Y."/>
            <person name="Obille A."/>
            <person name="Becker A."/>
            <person name="Abrahante J.E."/>
            <person name="Garbe J."/>
            <person name="Badalamenti J.P."/>
            <person name="Herman A."/>
            <person name="Mangelson H."/>
            <person name="Liachko I."/>
            <person name="Sullivan S."/>
            <person name="Sone E.D."/>
            <person name="Koren S."/>
            <person name="Silverstein K.A.T."/>
            <person name="Beckman K.B."/>
            <person name="Gohl D.M."/>
        </authorList>
    </citation>
    <scope>NUCLEOTIDE SEQUENCE</scope>
    <source>
        <strain evidence="4">Duluth1</strain>
        <tissue evidence="4">Whole animal</tissue>
    </source>
</reference>
<feature type="compositionally biased region" description="Low complexity" evidence="1">
    <location>
        <begin position="519"/>
        <end position="546"/>
    </location>
</feature>
<keyword evidence="3" id="KW-0732">Signal</keyword>
<feature type="region of interest" description="Disordered" evidence="1">
    <location>
        <begin position="592"/>
        <end position="716"/>
    </location>
</feature>
<keyword evidence="2" id="KW-0472">Membrane</keyword>
<feature type="compositionally biased region" description="Basic residues" evidence="1">
    <location>
        <begin position="660"/>
        <end position="669"/>
    </location>
</feature>
<evidence type="ECO:0000256" key="1">
    <source>
        <dbReference type="SAM" id="MobiDB-lite"/>
    </source>
</evidence>
<feature type="compositionally biased region" description="Polar residues" evidence="1">
    <location>
        <begin position="601"/>
        <end position="639"/>
    </location>
</feature>
<proteinExistence type="predicted"/>
<dbReference type="AlphaFoldDB" id="A0A9D4BUS7"/>
<feature type="chain" id="PRO_5039085420" evidence="3">
    <location>
        <begin position="22"/>
        <end position="880"/>
    </location>
</feature>
<feature type="region of interest" description="Disordered" evidence="1">
    <location>
        <begin position="861"/>
        <end position="880"/>
    </location>
</feature>
<evidence type="ECO:0000313" key="5">
    <source>
        <dbReference type="Proteomes" id="UP000828390"/>
    </source>
</evidence>
<dbReference type="Proteomes" id="UP000828390">
    <property type="component" value="Unassembled WGS sequence"/>
</dbReference>
<keyword evidence="2" id="KW-1133">Transmembrane helix</keyword>
<feature type="region of interest" description="Disordered" evidence="1">
    <location>
        <begin position="50"/>
        <end position="104"/>
    </location>
</feature>
<name>A0A9D4BUS7_DREPO</name>
<accession>A0A9D4BUS7</accession>
<evidence type="ECO:0000313" key="4">
    <source>
        <dbReference type="EMBL" id="KAH3710480.1"/>
    </source>
</evidence>
<gene>
    <name evidence="4" type="ORF">DPMN_069964</name>
</gene>
<feature type="compositionally biased region" description="Basic and acidic residues" evidence="1">
    <location>
        <begin position="670"/>
        <end position="682"/>
    </location>
</feature>
<feature type="transmembrane region" description="Helical" evidence="2">
    <location>
        <begin position="770"/>
        <end position="793"/>
    </location>
</feature>
<feature type="signal peptide" evidence="3">
    <location>
        <begin position="1"/>
        <end position="21"/>
    </location>
</feature>
<keyword evidence="5" id="KW-1185">Reference proteome</keyword>
<keyword evidence="2" id="KW-0812">Transmembrane</keyword>
<reference evidence="4" key="2">
    <citation type="submission" date="2020-11" db="EMBL/GenBank/DDBJ databases">
        <authorList>
            <person name="McCartney M.A."/>
            <person name="Auch B."/>
            <person name="Kono T."/>
            <person name="Mallez S."/>
            <person name="Becker A."/>
            <person name="Gohl D.M."/>
            <person name="Silverstein K.A.T."/>
            <person name="Koren S."/>
            <person name="Bechman K.B."/>
            <person name="Herman A."/>
            <person name="Abrahante J.E."/>
            <person name="Garbe J."/>
        </authorList>
    </citation>
    <scope>NUCLEOTIDE SEQUENCE</scope>
    <source>
        <strain evidence="4">Duluth1</strain>
        <tissue evidence="4">Whole animal</tissue>
    </source>
</reference>
<organism evidence="4 5">
    <name type="scientific">Dreissena polymorpha</name>
    <name type="common">Zebra mussel</name>
    <name type="synonym">Mytilus polymorpha</name>
    <dbReference type="NCBI Taxonomy" id="45954"/>
    <lineage>
        <taxon>Eukaryota</taxon>
        <taxon>Metazoa</taxon>
        <taxon>Spiralia</taxon>
        <taxon>Lophotrochozoa</taxon>
        <taxon>Mollusca</taxon>
        <taxon>Bivalvia</taxon>
        <taxon>Autobranchia</taxon>
        <taxon>Heteroconchia</taxon>
        <taxon>Euheterodonta</taxon>
        <taxon>Imparidentia</taxon>
        <taxon>Neoheterodontei</taxon>
        <taxon>Myida</taxon>
        <taxon>Dreissenoidea</taxon>
        <taxon>Dreissenidae</taxon>
        <taxon>Dreissena</taxon>
    </lineage>
</organism>
<feature type="compositionally biased region" description="Low complexity" evidence="1">
    <location>
        <begin position="640"/>
        <end position="656"/>
    </location>
</feature>
<sequence>MDIKLKSSACVLTMLLLAVSGNPISFDRFAAKARLVREIPQAREISEPAPVAMAQVQTPVEGQPRPPPNWSKADQGVGNSGGGAAVSGATVGPDRRPPSWGPASNTAASFQNMGLDPAAALCTSGTGATDGGASGGPGSYADMMTNMWQARQKMQMAMYNPQFQQEYMNMMTKFWQGATGANVTNSTQTGTSFPYNPMMMGFGDGLGDGMGKMAMFNPQFQQEYMNMMSKVWGGATGSSGGSTSSQTGTQTATKIGTPFPYNPMMMGFGDGLGDGMGFGGDGMKRAFMAPYHPVCQTNPNSQMCQMAKMGIGMETQLEGPFGELDMEPGEMDIEGPMAYSLLQRLNMQGSGVHADHHEITLNSHVLKVLKERFGVNTTEDIKSKSADPQFQAFMFQVMKRSSELAPGEFNANLTAADVAQILATLDANPAPNQMMATNDLNHATLGTRRSGQNAVLSIDSVPASQSPNWAMPFLPLVANPFLPLVSNGSANHSNPFNGAAHHHGRAEALVSDVLGSSPVHGHAAGKAGQVGQAQEATERTTQSTKSSHTHTQRAMAGVSGQEGTHKASRGPGDVNGTAALVAGQAALVAGFNTPMPGTDAEVNTKTQQSTNMQPGRQPGSQPASHVAATSPNTNSNSQMQAVNSNNSVPQSSAASPANPPHHHKHHHHSLERSHGKEQDIGHKAAGSLPQDAMTQHQNTPVASPNQGKSNSPAAAVAGTGASLPVAGTNTEGPVTVDNRSTGLREAGIFPGVNDTVPAVKIQPKYSGSTIFAIVAISLIVLAIIVGPIMCMLYKMKTKREERRRKIRALKNKEVSENNIMEAMMLHDLGTKGRMMSVANEGATGRGNYYKSEYEDTYQTIDPELEQLNRPGRSVSSGRLP</sequence>
<evidence type="ECO:0000256" key="3">
    <source>
        <dbReference type="SAM" id="SignalP"/>
    </source>
</evidence>
<feature type="region of interest" description="Disordered" evidence="1">
    <location>
        <begin position="516"/>
        <end position="576"/>
    </location>
</feature>
<evidence type="ECO:0000256" key="2">
    <source>
        <dbReference type="SAM" id="Phobius"/>
    </source>
</evidence>